<protein>
    <recommendedName>
        <fullName evidence="3">Kinetochore protein Sos7 coiled-coil domain-containing protein</fullName>
    </recommendedName>
</protein>
<dbReference type="Proteomes" id="UP000054845">
    <property type="component" value="Unassembled WGS sequence"/>
</dbReference>
<sequence length="536" mass="57811">MAPTKTRRSISRPSSVASSPRKSRAALLGEKQIIAKQKVDVDIRHGLAAATDDHDAHKDDDDDDDDDEAAFESVLEHAHTVAQMLDAARTAPSRTPPLTLTLLSNALRRRLAQGAEAEAGAEASRGDEAVQIDWTRYAYWPEGLIQEELALNDYFKRLKFIHLEVETKRLFLAQTMPGFAANEEEEEEVIYSAADVAALEQTASELKLQMRSAKAQIKSLRSAIDACAGALLPPNTARSTPTPLPTPTPSKRRKASESSSSSSSRGAVGELLEQSMEASHLIEDIADLELRIARTKAAGGGSRPNFENRKELESIPKMATLTPDEAAEWCDRQIDEMQYLASASTTLQKTIDARKSELIAAHRSLDRLNVERGVAEQYAEEADRAGVVQEALAERGNGNGNGNAGAGAGAASAGKGRDLEIERICLEHADTLEILRTILGVQAISAPDSKTLRVVYSVAARDNKHSASGSGSATAVFRFDRPAGKLLKFSVTDEDDKDLLQNIAPPHSYARAALDAAHASNDLPGLVRELIMALDA</sequence>
<feature type="region of interest" description="Disordered" evidence="2">
    <location>
        <begin position="1"/>
        <end position="29"/>
    </location>
</feature>
<feature type="compositionally biased region" description="Basic residues" evidence="2">
    <location>
        <begin position="1"/>
        <end position="10"/>
    </location>
</feature>
<name>A0A0P1BDU0_9BASI</name>
<keyword evidence="1" id="KW-0175">Coiled coil</keyword>
<evidence type="ECO:0000256" key="2">
    <source>
        <dbReference type="SAM" id="MobiDB-lite"/>
    </source>
</evidence>
<dbReference type="GO" id="GO:0000776">
    <property type="term" value="C:kinetochore"/>
    <property type="evidence" value="ECO:0007669"/>
    <property type="project" value="InterPro"/>
</dbReference>
<feature type="coiled-coil region" evidence="1">
    <location>
        <begin position="196"/>
        <end position="223"/>
    </location>
</feature>
<proteinExistence type="predicted"/>
<keyword evidence="5" id="KW-1185">Reference proteome</keyword>
<evidence type="ECO:0000256" key="1">
    <source>
        <dbReference type="SAM" id="Coils"/>
    </source>
</evidence>
<feature type="region of interest" description="Disordered" evidence="2">
    <location>
        <begin position="47"/>
        <end position="68"/>
    </location>
</feature>
<evidence type="ECO:0000313" key="4">
    <source>
        <dbReference type="EMBL" id="CEH14369.1"/>
    </source>
</evidence>
<dbReference type="GO" id="GO:0051315">
    <property type="term" value="P:attachment of mitotic spindle microtubules to kinetochore"/>
    <property type="evidence" value="ECO:0007669"/>
    <property type="project" value="TreeGrafter"/>
</dbReference>
<feature type="region of interest" description="Disordered" evidence="2">
    <location>
        <begin position="231"/>
        <end position="268"/>
    </location>
</feature>
<dbReference type="InterPro" id="IPR048781">
    <property type="entry name" value="Sos7_CC"/>
</dbReference>
<dbReference type="PANTHER" id="PTHR37329">
    <property type="entry name" value="KINETOCHORE PROTEIN SOS7"/>
    <property type="match status" value="1"/>
</dbReference>
<dbReference type="Pfam" id="PF20882">
    <property type="entry name" value="Sos7"/>
    <property type="match status" value="1"/>
</dbReference>
<evidence type="ECO:0000313" key="5">
    <source>
        <dbReference type="Proteomes" id="UP000054845"/>
    </source>
</evidence>
<feature type="domain" description="Kinetochore protein Sos7 coiled-coil" evidence="3">
    <location>
        <begin position="153"/>
        <end position="228"/>
    </location>
</feature>
<feature type="compositionally biased region" description="Low complexity" evidence="2">
    <location>
        <begin position="11"/>
        <end position="20"/>
    </location>
</feature>
<dbReference type="EMBL" id="CCYA01000243">
    <property type="protein sequence ID" value="CEH14369.1"/>
    <property type="molecule type" value="Genomic_DNA"/>
</dbReference>
<dbReference type="OrthoDB" id="18959at2759"/>
<dbReference type="PANTHER" id="PTHR37329:SF1">
    <property type="entry name" value="KINETOCHORE PROTEIN SOS7"/>
    <property type="match status" value="1"/>
</dbReference>
<organism evidence="4 5">
    <name type="scientific">Ceraceosorus bombacis</name>
    <dbReference type="NCBI Taxonomy" id="401625"/>
    <lineage>
        <taxon>Eukaryota</taxon>
        <taxon>Fungi</taxon>
        <taxon>Dikarya</taxon>
        <taxon>Basidiomycota</taxon>
        <taxon>Ustilaginomycotina</taxon>
        <taxon>Exobasidiomycetes</taxon>
        <taxon>Ceraceosorales</taxon>
        <taxon>Ceraceosoraceae</taxon>
        <taxon>Ceraceosorus</taxon>
    </lineage>
</organism>
<dbReference type="AlphaFoldDB" id="A0A0P1BDU0"/>
<dbReference type="GO" id="GO:0034501">
    <property type="term" value="P:protein localization to kinetochore"/>
    <property type="evidence" value="ECO:0007669"/>
    <property type="project" value="InterPro"/>
</dbReference>
<feature type="compositionally biased region" description="Basic and acidic residues" evidence="2">
    <location>
        <begin position="47"/>
        <end position="59"/>
    </location>
</feature>
<reference evidence="5" key="1">
    <citation type="submission" date="2014-09" db="EMBL/GenBank/DDBJ databases">
        <authorList>
            <person name="Sharma Rahul"/>
            <person name="Thines Marco"/>
        </authorList>
    </citation>
    <scope>NUCLEOTIDE SEQUENCE [LARGE SCALE GENOMIC DNA]</scope>
</reference>
<accession>A0A0P1BDU0</accession>
<dbReference type="InterPro" id="IPR037475">
    <property type="entry name" value="Sos7"/>
</dbReference>
<evidence type="ECO:0000259" key="3">
    <source>
        <dbReference type="Pfam" id="PF20882"/>
    </source>
</evidence>